<dbReference type="SUPFAM" id="SSF48613">
    <property type="entry name" value="Heme oxygenase-like"/>
    <property type="match status" value="1"/>
</dbReference>
<dbReference type="Pfam" id="PF01126">
    <property type="entry name" value="Heme_oxygenase"/>
    <property type="match status" value="1"/>
</dbReference>
<dbReference type="Gene3D" id="1.20.910.10">
    <property type="entry name" value="Heme oxygenase-like"/>
    <property type="match status" value="1"/>
</dbReference>
<dbReference type="Proteomes" id="UP000278006">
    <property type="component" value="Unassembled WGS sequence"/>
</dbReference>
<accession>A0A3M6QK61</accession>
<evidence type="ECO:0000313" key="1">
    <source>
        <dbReference type="EMBL" id="RMX03468.1"/>
    </source>
</evidence>
<reference evidence="1 2" key="1">
    <citation type="submission" date="2018-10" db="EMBL/GenBank/DDBJ databases">
        <title>Draft genome of Cortibacter populi DSM10536.</title>
        <authorList>
            <person name="Bernier A.-M."/>
            <person name="Bernard K."/>
        </authorList>
    </citation>
    <scope>NUCLEOTIDE SEQUENCE [LARGE SCALE GENOMIC DNA]</scope>
    <source>
        <strain evidence="1 2">DSM 105136</strain>
    </source>
</reference>
<dbReference type="AlphaFoldDB" id="A0A3M6QK61"/>
<evidence type="ECO:0000313" key="2">
    <source>
        <dbReference type="Proteomes" id="UP000278006"/>
    </source>
</evidence>
<organism evidence="1 2">
    <name type="scientific">Corticibacter populi</name>
    <dbReference type="NCBI Taxonomy" id="1550736"/>
    <lineage>
        <taxon>Bacteria</taxon>
        <taxon>Pseudomonadati</taxon>
        <taxon>Pseudomonadota</taxon>
        <taxon>Betaproteobacteria</taxon>
        <taxon>Burkholderiales</taxon>
        <taxon>Comamonadaceae</taxon>
        <taxon>Corticibacter</taxon>
    </lineage>
</organism>
<comment type="caution">
    <text evidence="1">The sequence shown here is derived from an EMBL/GenBank/DDBJ whole genome shotgun (WGS) entry which is preliminary data.</text>
</comment>
<dbReference type="InterPro" id="IPR016084">
    <property type="entry name" value="Haem_Oase-like_multi-hlx"/>
</dbReference>
<name>A0A3M6QK61_9BURK</name>
<gene>
    <name evidence="1" type="ORF">D8I35_16425</name>
</gene>
<protein>
    <submittedName>
        <fullName evidence="1">Biliverdin-producing heme oxygenase</fullName>
    </submittedName>
</protein>
<proteinExistence type="predicted"/>
<sequence>MTTATLAKDFKMTGRRAMLKDATRGVHEQLDRRLMAFRPFADRQRYQAFLHTQYRLHRDVEALYVAPALNAVLPQLAERSRLALVEQDLCDLGVALPLAGLPEPRFAAGADVDLSTALGWLYAVEGSNIGAAFLLKAAAALELGGQFGARHLAPHPDGRAAHWRDFIAQFDEVTLPADDEPRSVEGANAAFAQALAYVEQYCPLPPTA</sequence>
<dbReference type="GO" id="GO:0004392">
    <property type="term" value="F:heme oxygenase (decyclizing) activity"/>
    <property type="evidence" value="ECO:0007669"/>
    <property type="project" value="InterPro"/>
</dbReference>
<dbReference type="CDD" id="cd19166">
    <property type="entry name" value="HemeO-bac"/>
    <property type="match status" value="1"/>
</dbReference>
<dbReference type="RefSeq" id="WP_122231373.1">
    <property type="nucleotide sequence ID" value="NZ_RDQO01000006.1"/>
</dbReference>
<dbReference type="EMBL" id="RDQO01000006">
    <property type="protein sequence ID" value="RMX03468.1"/>
    <property type="molecule type" value="Genomic_DNA"/>
</dbReference>
<dbReference type="GO" id="GO:0006788">
    <property type="term" value="P:heme oxidation"/>
    <property type="evidence" value="ECO:0007669"/>
    <property type="project" value="InterPro"/>
</dbReference>
<dbReference type="OrthoDB" id="9149607at2"/>
<dbReference type="InterPro" id="IPR016053">
    <property type="entry name" value="Haem_Oase-like"/>
</dbReference>
<keyword evidence="2" id="KW-1185">Reference proteome</keyword>